<dbReference type="SUPFAM" id="SSF52972">
    <property type="entry name" value="ITPase-like"/>
    <property type="match status" value="1"/>
</dbReference>
<evidence type="ECO:0000256" key="10">
    <source>
        <dbReference type="ARBA" id="ARBA00054940"/>
    </source>
</evidence>
<comment type="catalytic activity">
    <reaction evidence="12">
        <text>dITP + H2O = dIMP + diphosphate + H(+)</text>
        <dbReference type="Rhea" id="RHEA:28342"/>
        <dbReference type="ChEBI" id="CHEBI:15377"/>
        <dbReference type="ChEBI" id="CHEBI:15378"/>
        <dbReference type="ChEBI" id="CHEBI:33019"/>
        <dbReference type="ChEBI" id="CHEBI:61194"/>
        <dbReference type="ChEBI" id="CHEBI:61382"/>
        <dbReference type="EC" id="3.6.1.66"/>
    </reaction>
    <physiologicalReaction direction="left-to-right" evidence="12">
        <dbReference type="Rhea" id="RHEA:28343"/>
    </physiologicalReaction>
</comment>
<organism evidence="17 18">
    <name type="scientific">Mycetomoellerius zeteki</name>
    <dbReference type="NCBI Taxonomy" id="64791"/>
    <lineage>
        <taxon>Eukaryota</taxon>
        <taxon>Metazoa</taxon>
        <taxon>Ecdysozoa</taxon>
        <taxon>Arthropoda</taxon>
        <taxon>Hexapoda</taxon>
        <taxon>Insecta</taxon>
        <taxon>Pterygota</taxon>
        <taxon>Neoptera</taxon>
        <taxon>Endopterygota</taxon>
        <taxon>Hymenoptera</taxon>
        <taxon>Apocrita</taxon>
        <taxon>Aculeata</taxon>
        <taxon>Formicoidea</taxon>
        <taxon>Formicidae</taxon>
        <taxon>Myrmicinae</taxon>
        <taxon>Mycetomoellerius</taxon>
    </lineage>
</organism>
<dbReference type="CDD" id="cd00515">
    <property type="entry name" value="HAM1"/>
    <property type="match status" value="1"/>
</dbReference>
<comment type="function">
    <text evidence="10">Pyrophosphatase that hydrolyzes the non-canonical purine nucleotides inosine triphosphate (ITP), deoxyinosine triphosphate (dITP) as well as 2'-deoxy-N-6-hydroxylaminopurine triphosphate (dHAPTP) and xanthosine 5'-triphosphate (XTP) to their respective monophosphate derivatives. The enzyme does not distinguish between the deoxy- and ribose forms. Probably excludes non-canonical purines from RNA and DNA precursor pools, thus preventing their incorporation into RNA and DNA and avoiding chromosomal lesions.</text>
</comment>
<feature type="binding site" evidence="14">
    <location>
        <position position="166"/>
    </location>
    <ligand>
        <name>ITP</name>
        <dbReference type="ChEBI" id="CHEBI:61402"/>
    </ligand>
</feature>
<dbReference type="PROSITE" id="PS51211">
    <property type="entry name" value="VITELLOGENIN"/>
    <property type="match status" value="1"/>
</dbReference>
<feature type="binding site" evidence="14">
    <location>
        <begin position="9"/>
        <end position="14"/>
    </location>
    <ligand>
        <name>ITP</name>
        <dbReference type="ChEBI" id="CHEBI:61402"/>
    </ligand>
</feature>
<reference evidence="17 18" key="1">
    <citation type="submission" date="2015-09" db="EMBL/GenBank/DDBJ databases">
        <title>Trachymyrmex zeteki WGS genome.</title>
        <authorList>
            <person name="Nygaard S."/>
            <person name="Hu H."/>
            <person name="Boomsma J."/>
            <person name="Zhang G."/>
        </authorList>
    </citation>
    <scope>NUCLEOTIDE SEQUENCE [LARGE SCALE GENOMIC DNA]</scope>
    <source>
        <strain evidence="17">Tzet28-1</strain>
        <tissue evidence="17">Whole body</tissue>
    </source>
</reference>
<dbReference type="InterPro" id="IPR027502">
    <property type="entry name" value="ITPase"/>
</dbReference>
<dbReference type="SUPFAM" id="SSF56968">
    <property type="entry name" value="Lipovitellin-phosvitin complex, beta-sheet shell regions"/>
    <property type="match status" value="2"/>
</dbReference>
<feature type="binding site" evidence="14">
    <location>
        <position position="39"/>
    </location>
    <ligand>
        <name>Mg(2+)</name>
        <dbReference type="ChEBI" id="CHEBI:18420"/>
    </ligand>
</feature>
<evidence type="ECO:0000256" key="15">
    <source>
        <dbReference type="PROSITE-ProRule" id="PRU00557"/>
    </source>
</evidence>
<evidence type="ECO:0000256" key="12">
    <source>
        <dbReference type="ARBA" id="ARBA00093255"/>
    </source>
</evidence>
<keyword evidence="9 14" id="KW-0464">Manganese</keyword>
<protein>
    <recommendedName>
        <fullName evidence="14">Inosine triphosphate pyrophosphatase</fullName>
        <shortName evidence="14">ITPase</shortName>
        <shortName evidence="14">Inosine triphosphatase</shortName>
        <ecNumber evidence="14">3.6.1.66</ecNumber>
    </recommendedName>
    <alternativeName>
        <fullName evidence="14">Non-canonical purine NTP pyrophosphatase</fullName>
    </alternativeName>
    <alternativeName>
        <fullName evidence="14">Non-standard purine NTP pyrophosphatase</fullName>
    </alternativeName>
    <alternativeName>
        <fullName evidence="14">Nucleoside-triphosphate diphosphatase</fullName>
    </alternativeName>
    <alternativeName>
        <fullName evidence="14">Nucleoside-triphosphate pyrophosphatase</fullName>
        <shortName evidence="14">NTPase</shortName>
    </alternativeName>
    <alternativeName>
        <fullName evidence="14">XTP/dITP diphosphatase</fullName>
    </alternativeName>
</protein>
<keyword evidence="7 14" id="KW-0460">Magnesium</keyword>
<evidence type="ECO:0000313" key="17">
    <source>
        <dbReference type="EMBL" id="KYQ48655.1"/>
    </source>
</evidence>
<dbReference type="Pfam" id="PF01725">
    <property type="entry name" value="Ham1p_like"/>
    <property type="match status" value="1"/>
</dbReference>
<dbReference type="EC" id="3.6.1.66" evidence="14"/>
<dbReference type="FunFam" id="3.90.950.10:FF:000003">
    <property type="entry name" value="Inosine triphosphate pyrophosphatase"/>
    <property type="match status" value="1"/>
</dbReference>
<evidence type="ECO:0000256" key="3">
    <source>
        <dbReference type="ARBA" id="ARBA00022723"/>
    </source>
</evidence>
<dbReference type="Pfam" id="PF01347">
    <property type="entry name" value="Vitellogenin_N"/>
    <property type="match status" value="1"/>
</dbReference>
<feature type="binding site" evidence="14">
    <location>
        <begin position="143"/>
        <end position="146"/>
    </location>
    <ligand>
        <name>ITP</name>
        <dbReference type="ChEBI" id="CHEBI:61402"/>
    </ligand>
</feature>
<evidence type="ECO:0000256" key="11">
    <source>
        <dbReference type="ARBA" id="ARBA00093218"/>
    </source>
</evidence>
<dbReference type="Proteomes" id="UP000075809">
    <property type="component" value="Unassembled WGS sequence"/>
</dbReference>
<evidence type="ECO:0000256" key="2">
    <source>
        <dbReference type="ARBA" id="ARBA00022490"/>
    </source>
</evidence>
<keyword evidence="8 14" id="KW-0546">Nucleotide metabolism</keyword>
<keyword evidence="4" id="KW-0732">Signal</keyword>
<dbReference type="Gene3D" id="1.25.10.20">
    <property type="entry name" value="Vitellinogen, superhelical"/>
    <property type="match status" value="1"/>
</dbReference>
<keyword evidence="6 14" id="KW-0378">Hydrolase</keyword>
<evidence type="ECO:0000256" key="4">
    <source>
        <dbReference type="ARBA" id="ARBA00022729"/>
    </source>
</evidence>
<dbReference type="GO" id="GO:0009204">
    <property type="term" value="P:deoxyribonucleoside triphosphate catabolic process"/>
    <property type="evidence" value="ECO:0007669"/>
    <property type="project" value="UniProtKB-UniRule"/>
</dbReference>
<dbReference type="InterPro" id="IPR001747">
    <property type="entry name" value="Vitellogenin_N"/>
</dbReference>
<comment type="catalytic activity">
    <reaction evidence="13">
        <text>N(6)-hydroxy-dATP + H2O = N(6)-hydroxy-dAMP + diphosphate + H(+)</text>
        <dbReference type="Rhea" id="RHEA:83971"/>
        <dbReference type="ChEBI" id="CHEBI:15377"/>
        <dbReference type="ChEBI" id="CHEBI:15378"/>
        <dbReference type="ChEBI" id="CHEBI:33019"/>
        <dbReference type="ChEBI" id="CHEBI:233529"/>
        <dbReference type="ChEBI" id="CHEBI:233530"/>
    </reaction>
    <physiologicalReaction direction="left-to-right" evidence="13">
        <dbReference type="Rhea" id="RHEA:83972"/>
    </physiologicalReaction>
</comment>
<dbReference type="GO" id="GO:0009117">
    <property type="term" value="P:nucleotide metabolic process"/>
    <property type="evidence" value="ECO:0007669"/>
    <property type="project" value="UniProtKB-KW"/>
</dbReference>
<keyword evidence="3 14" id="KW-0479">Metal-binding</keyword>
<comment type="caution">
    <text evidence="15">Lacks conserved residue(s) required for the propagation of feature annotation.</text>
</comment>
<evidence type="ECO:0000256" key="14">
    <source>
        <dbReference type="HAMAP-Rule" id="MF_03148"/>
    </source>
</evidence>
<dbReference type="InterPro" id="IPR001846">
    <property type="entry name" value="VWF_type-D"/>
</dbReference>
<keyword evidence="5 14" id="KW-0547">Nucleotide-binding</keyword>
<evidence type="ECO:0000313" key="18">
    <source>
        <dbReference type="Proteomes" id="UP000075809"/>
    </source>
</evidence>
<dbReference type="InterPro" id="IPR011030">
    <property type="entry name" value="Lipovitellin_superhlx_dom"/>
</dbReference>
<dbReference type="GO" id="GO:0046872">
    <property type="term" value="F:metal ion binding"/>
    <property type="evidence" value="ECO:0007669"/>
    <property type="project" value="UniProtKB-KW"/>
</dbReference>
<dbReference type="InterPro" id="IPR015819">
    <property type="entry name" value="Lipid_transp_b-sht_shell"/>
</dbReference>
<evidence type="ECO:0000256" key="6">
    <source>
        <dbReference type="ARBA" id="ARBA00022801"/>
    </source>
</evidence>
<keyword evidence="18" id="KW-1185">Reference proteome</keyword>
<comment type="cofactor">
    <cofactor evidence="14">
        <name>Mg(2+)</name>
        <dbReference type="ChEBI" id="CHEBI:18420"/>
    </cofactor>
    <cofactor evidence="14">
        <name>Mn(2+)</name>
        <dbReference type="ChEBI" id="CHEBI:29035"/>
    </cofactor>
    <text evidence="14">Binds 1 divalent metal cation per subunit; can use either Mg(2+) or Mn(2+).</text>
</comment>
<feature type="binding site" evidence="14">
    <location>
        <position position="51"/>
    </location>
    <ligand>
        <name>ITP</name>
        <dbReference type="ChEBI" id="CHEBI:61402"/>
    </ligand>
</feature>
<gene>
    <name evidence="17" type="ORF">ALC60_12160</name>
</gene>
<name>A0A151WLT2_9HYME</name>
<dbReference type="GO" id="GO:0036222">
    <property type="term" value="F:XTP diphosphatase activity"/>
    <property type="evidence" value="ECO:0007669"/>
    <property type="project" value="UniProtKB-UniRule"/>
</dbReference>
<dbReference type="Pfam" id="PF00094">
    <property type="entry name" value="VWD"/>
    <property type="match status" value="1"/>
</dbReference>
<comment type="subunit">
    <text evidence="14">Homodimer.</text>
</comment>
<evidence type="ECO:0000256" key="5">
    <source>
        <dbReference type="ARBA" id="ARBA00022741"/>
    </source>
</evidence>
<feature type="binding site" evidence="14">
    <location>
        <begin position="171"/>
        <end position="172"/>
    </location>
    <ligand>
        <name>ITP</name>
        <dbReference type="ChEBI" id="CHEBI:61402"/>
    </ligand>
</feature>
<dbReference type="SMART" id="SM01169">
    <property type="entry name" value="DUF1943"/>
    <property type="match status" value="1"/>
</dbReference>
<dbReference type="InterPro" id="IPR015816">
    <property type="entry name" value="Vitellinogen_b-sht_N"/>
</dbReference>
<keyword evidence="2 14" id="KW-0963">Cytoplasm</keyword>
<evidence type="ECO:0000256" key="7">
    <source>
        <dbReference type="ARBA" id="ARBA00022842"/>
    </source>
</evidence>
<feature type="domain" description="Vitellogenin" evidence="16">
    <location>
        <begin position="185"/>
        <end position="861"/>
    </location>
</feature>
<dbReference type="HAMAP" id="MF_03148">
    <property type="entry name" value="HAM1_NTPase"/>
    <property type="match status" value="1"/>
</dbReference>
<dbReference type="Gene3D" id="3.90.950.10">
    <property type="match status" value="1"/>
</dbReference>
<dbReference type="InterPro" id="IPR015255">
    <property type="entry name" value="Vitellinogen_open_b-sht"/>
</dbReference>
<dbReference type="GO" id="GO:0035870">
    <property type="term" value="F:dITP diphosphatase activity"/>
    <property type="evidence" value="ECO:0007669"/>
    <property type="project" value="UniProtKB-UniRule"/>
</dbReference>
<sequence length="1681" mass="193095">MSLPIVFVTGNAKKLEEFIAILGKEFPRRITSKKIDLPEYQGEVDDICRDKCRAAANLVKGPVIIEDTCLCFNALKGLPGPYIKWFLEKLGPEGLHRMLYGFEDKSAEAVCTFGYCSGEDSEVHLFQGRTQGTIVSPRGSRDFGWDPCFQPLDYDKTYAELLKEEKNKISHRIFLLCLTAAYAVPAAEKTVIYNYYADVKAGTIEPAQYVSQFALTGQLHVKKDTSDPTLNNAYYIKLNHLKYGMYNGMVIHHQPVKVLHELGEAAQQIQEPFVIVYDESGKFQGIKMPETESGWSRNIKQGIASMLQLDLAHIQMQTPMKPHGFITHENTIHGTCQVAYDVHLKNLTNSENTNVFVVTKMHDLRNCSHFVQRAFDYFECEKCHMESVDDMATFARRVFEIKRQDNNILIERLVAHSTINYFPYNSRSESHYLLTNTTLDLHSVVPTIEVPVLAVNVQNVPIIRDITFNKPLGNYALHAAEDLTHGRHIVKLDARIPKLKKMLVEATDYLEENHLEMKEPEWKHGQTINRLQHTMSYMDLGSLEQVYNAIQDSKTPKEDTMRNIFLRMIPTVGTTATCHFVRNVVRKHKVSDNTAVDMLRKLPMHVKVPSERLLLEMEDLLKLGSTVSPQVRKASILCFSILIRKTFIHQQSDIVNPLLERYLHRFFDHVKNEQSYEMKVIYLMAMKNVQVGNIEKLLEPIIRGEVIISEHPYHIRAQAIWAIKKAVSDRVEYTHNLLWPILADVTQPLSIRIVAYETLMSQMPDMQRIMNIYWLMTQEPNNHLYNYHLTTLKGLANSVDPCLTPIREMARKVLRFTRLRPVTTQLSSKQLVDYTDPMYEFGETWNTAWILEESTGTPYAGYFEYYNSLARKPIDRMGIYWSSSGLDEIMKVVKKELFGTSVENLTNKNVQNILIRAAQDMPMKKPVHLDICITLNGFVVLFNHYDQNTFKNMFDDAYQALKQTVVGNIQEILYDTLYEMQVPTDMGLQGVFSTKMPQLWSFKFNNVQNELMKPSVNLKLDVDTRIWRHGEYVMSIYNPIVDVWHSVRRATVQDIILPVQMSIGYNHEAKSLKITMPRLPITKQSITGIRSYSKNLVTITEDEQDVLKTCCADCHHHTVVTTSEKKNRHVTMDSKDMGLKYSMSVFDCENEITQTTNAEEWQRVLSAEHKNTWNSKLLQYYMGIRQRMMNEYALPKMGNCGTLLKMEPSIVYPTSHVDLNIRINVEDVDHIHEKIHTLSSNKINVRATLDAKAASTNESIRSWDMNMNVDLSPGHLVNNFKVQMTRETPGEKNLKICVDAQKNYPVIETDPLKIDTTKEETNNKISITAGFTDDDKCVRDDMMIVMTLKGEMTEEQKRQMTHNNMHGACVKDTQNLQFQNKQNHIPKTMNCVRETLHYTTLKKYTINTTYKKVPVQILSYLAMIEDHIRASHLSYVRYLVDRVESGNAKIMIEYSSDLSHVNTTVVTPVNGYEYIQVPLQQHLFEGMVVDRSVSHPQWHSLMDNTRFSVGAVHKLTQGQTKICTVYPQALVTLDEGVIPFVVFDKWTLVSADHIDWTYAVFVKSVHGTKLAIKMYIADHEMEIVPNEFNTVVMVDDNVVNQHEKGIVIPKDEPKSYALKLTENYGHLVVQSQRVPVIITWTPDSVSVMLDTTLQGHVTGVCGHMDGTHKEKLPKIYTVMNL</sequence>
<comment type="subcellular location">
    <subcellularLocation>
        <location evidence="1 14">Cytoplasm</location>
    </subcellularLocation>
</comment>
<comment type="similarity">
    <text evidence="14">Belongs to the HAM1 NTPase family.</text>
</comment>
<dbReference type="InterPro" id="IPR050733">
    <property type="entry name" value="Vitellogenin/Apolipophorin"/>
</dbReference>
<evidence type="ECO:0000259" key="16">
    <source>
        <dbReference type="PROSITE" id="PS51211"/>
    </source>
</evidence>
<dbReference type="InterPro" id="IPR029001">
    <property type="entry name" value="ITPase-like_fam"/>
</dbReference>
<dbReference type="Gene3D" id="2.30.230.10">
    <property type="entry name" value="Lipovitellin, beta-sheet shell regions, chain A"/>
    <property type="match status" value="1"/>
</dbReference>
<dbReference type="InterPro" id="IPR002637">
    <property type="entry name" value="RdgB/HAM1"/>
</dbReference>
<comment type="catalytic activity">
    <reaction evidence="11">
        <text>ITP + H2O = IMP + diphosphate + H(+)</text>
        <dbReference type="Rhea" id="RHEA:29399"/>
        <dbReference type="ChEBI" id="CHEBI:15377"/>
        <dbReference type="ChEBI" id="CHEBI:15378"/>
        <dbReference type="ChEBI" id="CHEBI:33019"/>
        <dbReference type="ChEBI" id="CHEBI:58053"/>
        <dbReference type="ChEBI" id="CHEBI:61402"/>
        <dbReference type="EC" id="3.6.1.66"/>
    </reaction>
    <physiologicalReaction direction="left-to-right" evidence="11">
        <dbReference type="Rhea" id="RHEA:29400"/>
    </physiologicalReaction>
</comment>
<dbReference type="GO" id="GO:0036220">
    <property type="term" value="F:ITP diphosphatase activity"/>
    <property type="evidence" value="ECO:0007669"/>
    <property type="project" value="UniProtKB-UniRule"/>
</dbReference>
<comment type="function">
    <text evidence="14">Pyrophosphatase that hydrolyzes non-canonical purine nucleotides such as inosine triphosphate (ITP), deoxyinosine triphosphate (dITP) or xanthosine 5'-triphosphate (XTP) to their respective monophosphate derivatives. The enzyme does not distinguish between the deoxy- and ribose forms. Probably excludes non-canonical purines from RNA and DNA precursor pools, thus preventing their incorporation into RNA and DNA and avoiding chromosomal lesions.</text>
</comment>
<proteinExistence type="inferred from homology"/>
<feature type="binding site" evidence="14">
    <location>
        <position position="67"/>
    </location>
    <ligand>
        <name>Mg(2+)</name>
        <dbReference type="ChEBI" id="CHEBI:18420"/>
    </ligand>
</feature>
<feature type="binding site" evidence="14">
    <location>
        <begin position="67"/>
        <end position="68"/>
    </location>
    <ligand>
        <name>ITP</name>
        <dbReference type="ChEBI" id="CHEBI:61402"/>
    </ligand>
</feature>
<evidence type="ECO:0000256" key="8">
    <source>
        <dbReference type="ARBA" id="ARBA00023080"/>
    </source>
</evidence>
<dbReference type="SUPFAM" id="SSF48431">
    <property type="entry name" value="Lipovitellin-phosvitin complex, superhelical domain"/>
    <property type="match status" value="1"/>
</dbReference>
<dbReference type="GO" id="GO:0000166">
    <property type="term" value="F:nucleotide binding"/>
    <property type="evidence" value="ECO:0007669"/>
    <property type="project" value="UniProtKB-KW"/>
</dbReference>
<dbReference type="SMART" id="SM00638">
    <property type="entry name" value="LPD_N"/>
    <property type="match status" value="1"/>
</dbReference>
<dbReference type="GO" id="GO:0005319">
    <property type="term" value="F:lipid transporter activity"/>
    <property type="evidence" value="ECO:0007669"/>
    <property type="project" value="InterPro"/>
</dbReference>
<dbReference type="PANTHER" id="PTHR23345:SF33">
    <property type="entry name" value="CROSSVEINLESS D"/>
    <property type="match status" value="1"/>
</dbReference>
<comment type="catalytic activity">
    <reaction evidence="14">
        <text>XTP + H2O = XMP + diphosphate + H(+)</text>
        <dbReference type="Rhea" id="RHEA:28610"/>
        <dbReference type="ChEBI" id="CHEBI:15377"/>
        <dbReference type="ChEBI" id="CHEBI:15378"/>
        <dbReference type="ChEBI" id="CHEBI:33019"/>
        <dbReference type="ChEBI" id="CHEBI:57464"/>
        <dbReference type="ChEBI" id="CHEBI:61314"/>
        <dbReference type="EC" id="3.6.1.66"/>
    </reaction>
</comment>
<evidence type="ECO:0000256" key="1">
    <source>
        <dbReference type="ARBA" id="ARBA00004496"/>
    </source>
</evidence>
<evidence type="ECO:0000256" key="13">
    <source>
        <dbReference type="ARBA" id="ARBA00093271"/>
    </source>
</evidence>
<dbReference type="STRING" id="64791.A0A151WLT2"/>
<dbReference type="GO" id="GO:0005737">
    <property type="term" value="C:cytoplasm"/>
    <property type="evidence" value="ECO:0007669"/>
    <property type="project" value="UniProtKB-SubCell"/>
</dbReference>
<dbReference type="PANTHER" id="PTHR23345">
    <property type="entry name" value="VITELLOGENIN-RELATED"/>
    <property type="match status" value="1"/>
</dbReference>
<dbReference type="EMBL" id="KQ982959">
    <property type="protein sequence ID" value="KYQ48655.1"/>
    <property type="molecule type" value="Genomic_DNA"/>
</dbReference>
<evidence type="ECO:0000256" key="9">
    <source>
        <dbReference type="ARBA" id="ARBA00023211"/>
    </source>
</evidence>
<accession>A0A151WLT2</accession>